<feature type="region of interest" description="Disordered" evidence="1">
    <location>
        <begin position="1"/>
        <end position="115"/>
    </location>
</feature>
<dbReference type="Proteomes" id="UP000283090">
    <property type="component" value="Unassembled WGS sequence"/>
</dbReference>
<feature type="compositionally biased region" description="Polar residues" evidence="1">
    <location>
        <begin position="25"/>
        <end position="53"/>
    </location>
</feature>
<sequence length="171" mass="17880">MAGSTWFASSDKAALPIPPPASEHFQGQSIQEDPSHSSGSTICGISRTTSAVTSDLPLQRVTQQPAPQAHHQQQPPNGPYPTAYLASTTPKSAPTAATAHQPAGSKNPPKDQITSTYSTTLTSRLVRSGDANCLITWTLTEDCVGQNGDGILAGEYCKVFYQGGLPTVLAS</sequence>
<keyword evidence="3" id="KW-1185">Reference proteome</keyword>
<dbReference type="GeneID" id="93583741"/>
<organism evidence="2 3">
    <name type="scientific">Arthrobotrys flagrans</name>
    <name type="common">Nematode-trapping fungus</name>
    <name type="synonym">Trichothecium flagrans</name>
    <dbReference type="NCBI Taxonomy" id="97331"/>
    <lineage>
        <taxon>Eukaryota</taxon>
        <taxon>Fungi</taxon>
        <taxon>Dikarya</taxon>
        <taxon>Ascomycota</taxon>
        <taxon>Pezizomycotina</taxon>
        <taxon>Orbiliomycetes</taxon>
        <taxon>Orbiliales</taxon>
        <taxon>Orbiliaceae</taxon>
        <taxon>Arthrobotrys</taxon>
    </lineage>
</organism>
<gene>
    <name evidence="2" type="ORF">DFL_001430</name>
</gene>
<comment type="caution">
    <text evidence="2">The sequence shown here is derived from an EMBL/GenBank/DDBJ whole genome shotgun (WGS) entry which is preliminary data.</text>
</comment>
<dbReference type="AlphaFoldDB" id="A0A437A824"/>
<evidence type="ECO:0000313" key="2">
    <source>
        <dbReference type="EMBL" id="RVD87187.1"/>
    </source>
</evidence>
<dbReference type="VEuPathDB" id="FungiDB:DFL_001430"/>
<dbReference type="RefSeq" id="XP_067492731.1">
    <property type="nucleotide sequence ID" value="XM_067630049.1"/>
</dbReference>
<feature type="compositionally biased region" description="Low complexity" evidence="1">
    <location>
        <begin position="86"/>
        <end position="99"/>
    </location>
</feature>
<protein>
    <submittedName>
        <fullName evidence="2">Uncharacterized protein</fullName>
    </submittedName>
</protein>
<evidence type="ECO:0000256" key="1">
    <source>
        <dbReference type="SAM" id="MobiDB-lite"/>
    </source>
</evidence>
<evidence type="ECO:0000313" key="3">
    <source>
        <dbReference type="Proteomes" id="UP000283090"/>
    </source>
</evidence>
<reference evidence="2 3" key="1">
    <citation type="submission" date="2019-01" db="EMBL/GenBank/DDBJ databases">
        <title>Intercellular communication is required for trap formation in the nematode-trapping fungus Duddingtonia flagrans.</title>
        <authorList>
            <person name="Youssar L."/>
            <person name="Wernet V."/>
            <person name="Hensel N."/>
            <person name="Hildebrandt H.-G."/>
            <person name="Fischer R."/>
        </authorList>
    </citation>
    <scope>NUCLEOTIDE SEQUENCE [LARGE SCALE GENOMIC DNA]</scope>
    <source>
        <strain evidence="2 3">CBS H-5679</strain>
    </source>
</reference>
<accession>A0A437A824</accession>
<dbReference type="EMBL" id="SAEB01000003">
    <property type="protein sequence ID" value="RVD87187.1"/>
    <property type="molecule type" value="Genomic_DNA"/>
</dbReference>
<name>A0A437A824_ARTFL</name>
<proteinExistence type="predicted"/>
<feature type="compositionally biased region" description="Low complexity" evidence="1">
    <location>
        <begin position="63"/>
        <end position="75"/>
    </location>
</feature>